<dbReference type="InterPro" id="IPR047859">
    <property type="entry name" value="Ribosomal_bL17_CS"/>
</dbReference>
<sequence length="136" mass="14982">MRHGVKTSKLQRNASHRRALLANQACSLILNGRITTTLAKAKALRPYVEKLITLAKRGDVHSRRLATATIHNTTAVKRLFDEIAPLCAERKGGYTRIIKLGQRLTDSALVAMIEIIDLPRETAEKEEAPATTEATA</sequence>
<evidence type="ECO:0000313" key="7">
    <source>
        <dbReference type="Proteomes" id="UP000236000"/>
    </source>
</evidence>
<evidence type="ECO:0000256" key="5">
    <source>
        <dbReference type="RuleBase" id="RU000660"/>
    </source>
</evidence>
<dbReference type="GO" id="GO:0003735">
    <property type="term" value="F:structural constituent of ribosome"/>
    <property type="evidence" value="ECO:0007669"/>
    <property type="project" value="InterPro"/>
</dbReference>
<comment type="caution">
    <text evidence="6">The sequence shown here is derived from an EMBL/GenBank/DDBJ whole genome shotgun (WGS) entry which is preliminary data.</text>
</comment>
<dbReference type="AlphaFoldDB" id="A0A2N8HD02"/>
<dbReference type="GO" id="GO:0022625">
    <property type="term" value="C:cytosolic large ribosomal subunit"/>
    <property type="evidence" value="ECO:0007669"/>
    <property type="project" value="TreeGrafter"/>
</dbReference>
<dbReference type="EMBL" id="PJKA01000012">
    <property type="protein sequence ID" value="PNC17754.1"/>
    <property type="molecule type" value="Genomic_DNA"/>
</dbReference>
<dbReference type="Proteomes" id="UP000236000">
    <property type="component" value="Unassembled WGS sequence"/>
</dbReference>
<proteinExistence type="inferred from homology"/>
<dbReference type="PROSITE" id="PS01167">
    <property type="entry name" value="RIBOSOMAL_L17"/>
    <property type="match status" value="1"/>
</dbReference>
<dbReference type="GO" id="GO:0006412">
    <property type="term" value="P:translation"/>
    <property type="evidence" value="ECO:0007669"/>
    <property type="project" value="UniProtKB-UniRule"/>
</dbReference>
<gene>
    <name evidence="4" type="primary">rplQ</name>
    <name evidence="6" type="ORF">CXU22_08405</name>
</gene>
<organism evidence="6 7">
    <name type="scientific">Akkermansia muciniphila</name>
    <dbReference type="NCBI Taxonomy" id="239935"/>
    <lineage>
        <taxon>Bacteria</taxon>
        <taxon>Pseudomonadati</taxon>
        <taxon>Verrucomicrobiota</taxon>
        <taxon>Verrucomicrobiia</taxon>
        <taxon>Verrucomicrobiales</taxon>
        <taxon>Akkermansiaceae</taxon>
        <taxon>Akkermansia</taxon>
    </lineage>
</organism>
<dbReference type="SUPFAM" id="SSF64263">
    <property type="entry name" value="Prokaryotic ribosomal protein L17"/>
    <property type="match status" value="1"/>
</dbReference>
<name>A0A2N8HD02_9BACT</name>
<dbReference type="PANTHER" id="PTHR14413">
    <property type="entry name" value="RIBOSOMAL PROTEIN L17"/>
    <property type="match status" value="1"/>
</dbReference>
<evidence type="ECO:0000256" key="4">
    <source>
        <dbReference type="HAMAP-Rule" id="MF_01368"/>
    </source>
</evidence>
<evidence type="ECO:0000256" key="1">
    <source>
        <dbReference type="ARBA" id="ARBA00008777"/>
    </source>
</evidence>
<keyword evidence="2 4" id="KW-0689">Ribosomal protein</keyword>
<evidence type="ECO:0000256" key="2">
    <source>
        <dbReference type="ARBA" id="ARBA00022980"/>
    </source>
</evidence>
<dbReference type="InterPro" id="IPR036373">
    <property type="entry name" value="Ribosomal_bL17_sf"/>
</dbReference>
<comment type="subunit">
    <text evidence="4">Part of the 50S ribosomal subunit. Contacts protein L32.</text>
</comment>
<accession>A0A2N8HD02</accession>
<protein>
    <recommendedName>
        <fullName evidence="4">Large ribosomal subunit protein bL17</fullName>
    </recommendedName>
</protein>
<evidence type="ECO:0000256" key="3">
    <source>
        <dbReference type="ARBA" id="ARBA00023274"/>
    </source>
</evidence>
<evidence type="ECO:0000313" key="6">
    <source>
        <dbReference type="EMBL" id="PNC17754.1"/>
    </source>
</evidence>
<dbReference type="InterPro" id="IPR000456">
    <property type="entry name" value="Ribosomal_bL17"/>
</dbReference>
<reference evidence="6 7" key="1">
    <citation type="journal article" date="2017" name="BMC Genomics">
        <title>Genome sequencing of 39 Akkermansia muciniphila isolates reveals its population structure, genomic and functional diverisity, and global distribution in mammalian gut microbiotas.</title>
        <authorList>
            <person name="Guo X."/>
            <person name="Li S."/>
            <person name="Zhang J."/>
            <person name="Wu F."/>
            <person name="Li X."/>
            <person name="Wu D."/>
            <person name="Zhang M."/>
            <person name="Ou Z."/>
            <person name="Jie Z."/>
            <person name="Yan Q."/>
            <person name="Li P."/>
            <person name="Yi J."/>
            <person name="Peng Y."/>
        </authorList>
    </citation>
    <scope>NUCLEOTIDE SEQUENCE [LARGE SCALE GENOMIC DNA]</scope>
    <source>
        <strain evidence="6 7">GP24</strain>
    </source>
</reference>
<comment type="similarity">
    <text evidence="1 4 5">Belongs to the bacterial ribosomal protein bL17 family.</text>
</comment>
<dbReference type="RefSeq" id="WP_102714457.1">
    <property type="nucleotide sequence ID" value="NZ_CABMLK010000001.1"/>
</dbReference>
<dbReference type="OrthoDB" id="9809073at2"/>
<dbReference type="PANTHER" id="PTHR14413:SF16">
    <property type="entry name" value="LARGE RIBOSOMAL SUBUNIT PROTEIN BL17M"/>
    <property type="match status" value="1"/>
</dbReference>
<dbReference type="NCBIfam" id="TIGR00059">
    <property type="entry name" value="L17"/>
    <property type="match status" value="1"/>
</dbReference>
<keyword evidence="3 4" id="KW-0687">Ribonucleoprotein</keyword>
<dbReference type="Pfam" id="PF01196">
    <property type="entry name" value="Ribosomal_L17"/>
    <property type="match status" value="1"/>
</dbReference>
<dbReference type="HAMAP" id="MF_01368">
    <property type="entry name" value="Ribosomal_bL17"/>
    <property type="match status" value="1"/>
</dbReference>
<dbReference type="Gene3D" id="3.90.1030.10">
    <property type="entry name" value="Ribosomal protein L17"/>
    <property type="match status" value="1"/>
</dbReference>